<organism evidence="2 3">
    <name type="scientific">Fibrivirga algicola</name>
    <dbReference type="NCBI Taxonomy" id="2950420"/>
    <lineage>
        <taxon>Bacteria</taxon>
        <taxon>Pseudomonadati</taxon>
        <taxon>Bacteroidota</taxon>
        <taxon>Cytophagia</taxon>
        <taxon>Cytophagales</taxon>
        <taxon>Spirosomataceae</taxon>
        <taxon>Fibrivirga</taxon>
    </lineage>
</organism>
<comment type="caution">
    <text evidence="2">The sequence shown here is derived from an EMBL/GenBank/DDBJ whole genome shotgun (WGS) entry which is preliminary data.</text>
</comment>
<evidence type="ECO:0000313" key="2">
    <source>
        <dbReference type="EMBL" id="NID10424.1"/>
    </source>
</evidence>
<evidence type="ECO:0000256" key="1">
    <source>
        <dbReference type="PROSITE-ProRule" id="PRU00339"/>
    </source>
</evidence>
<dbReference type="EMBL" id="WAEL01000003">
    <property type="protein sequence ID" value="NID10424.1"/>
    <property type="molecule type" value="Genomic_DNA"/>
</dbReference>
<proteinExistence type="predicted"/>
<dbReference type="InterPro" id="IPR019734">
    <property type="entry name" value="TPR_rpt"/>
</dbReference>
<keyword evidence="3" id="KW-1185">Reference proteome</keyword>
<gene>
    <name evidence="2" type="ORF">F7231_09590</name>
</gene>
<dbReference type="PROSITE" id="PS50005">
    <property type="entry name" value="TPR"/>
    <property type="match status" value="1"/>
</dbReference>
<name>A0ABX0QJY9_9BACT</name>
<accession>A0ABX0QJY9</accession>
<feature type="repeat" description="TPR" evidence="1">
    <location>
        <begin position="139"/>
        <end position="172"/>
    </location>
</feature>
<dbReference type="Gene3D" id="1.25.40.10">
    <property type="entry name" value="Tetratricopeptide repeat domain"/>
    <property type="match status" value="2"/>
</dbReference>
<evidence type="ECO:0008006" key="4">
    <source>
        <dbReference type="Google" id="ProtNLM"/>
    </source>
</evidence>
<dbReference type="InterPro" id="IPR011990">
    <property type="entry name" value="TPR-like_helical_dom_sf"/>
</dbReference>
<sequence length="268" mass="30023">MLLLLPGLALGQARTPVMVKAVKPTPAKTTEAQHPDSQTADLSASRVIASASVENGKASATAERVIDARIVPLFGERSKSPRQIEDEIRFLNDCDQSFTTREEASQFFAQRGWEYIAEAQLDTAAYRFNLAYILNEKNPDVYWGLGVVSYQRNQLTEAVRMLKRGVALSDTNAVMLTDLATVELEQYQVKSDTASLADAREHLQRALFLRPDHAMAYSKLSIASYLQADYRSAWLYLHKAYKIEISSLDLTYMQQLLAKQPDPLGVFK</sequence>
<dbReference type="SUPFAM" id="SSF48452">
    <property type="entry name" value="TPR-like"/>
    <property type="match status" value="1"/>
</dbReference>
<protein>
    <recommendedName>
        <fullName evidence="4">Tetratricopeptide repeat protein</fullName>
    </recommendedName>
</protein>
<dbReference type="Proteomes" id="UP000606008">
    <property type="component" value="Unassembled WGS sequence"/>
</dbReference>
<reference evidence="2" key="1">
    <citation type="submission" date="2024-05" db="EMBL/GenBank/DDBJ databases">
        <authorList>
            <person name="Jung D.-H."/>
        </authorList>
    </citation>
    <scope>NUCLEOTIDE SEQUENCE</scope>
    <source>
        <strain evidence="2">JA-25</strain>
    </source>
</reference>
<evidence type="ECO:0000313" key="3">
    <source>
        <dbReference type="Proteomes" id="UP000606008"/>
    </source>
</evidence>
<keyword evidence="1" id="KW-0802">TPR repeat</keyword>